<proteinExistence type="predicted"/>
<feature type="chain" id="PRO_5039346752" evidence="1">
    <location>
        <begin position="24"/>
        <end position="147"/>
    </location>
</feature>
<protein>
    <submittedName>
        <fullName evidence="2">Uncharacterized protein</fullName>
    </submittedName>
</protein>
<accession>A0A1Q4V2J5</accession>
<feature type="signal peptide" evidence="1">
    <location>
        <begin position="1"/>
        <end position="23"/>
    </location>
</feature>
<dbReference type="RefSeq" id="WP_073793050.1">
    <property type="nucleotide sequence ID" value="NZ_JBITDR010000015.1"/>
</dbReference>
<dbReference type="Proteomes" id="UP000186455">
    <property type="component" value="Unassembled WGS sequence"/>
</dbReference>
<comment type="caution">
    <text evidence="2">The sequence shown here is derived from an EMBL/GenBank/DDBJ whole genome shotgun (WGS) entry which is preliminary data.</text>
</comment>
<dbReference type="AlphaFoldDB" id="A0A1Q4V2J5"/>
<evidence type="ECO:0000313" key="2">
    <source>
        <dbReference type="EMBL" id="OKH92053.1"/>
    </source>
</evidence>
<keyword evidence="1" id="KW-0732">Signal</keyword>
<reference evidence="2 3" key="1">
    <citation type="submission" date="2015-06" db="EMBL/GenBank/DDBJ databases">
        <title>Cloning and characterization of the uncialamcin biosynthetic gene cluster.</title>
        <authorList>
            <person name="Yan X."/>
            <person name="Huang T."/>
            <person name="Ge H."/>
            <person name="Shen B."/>
        </authorList>
    </citation>
    <scope>NUCLEOTIDE SEQUENCE [LARGE SCALE GENOMIC DNA]</scope>
    <source>
        <strain evidence="2 3">DCA2648</strain>
    </source>
</reference>
<dbReference type="EMBL" id="LFBV01000008">
    <property type="protein sequence ID" value="OKH92053.1"/>
    <property type="molecule type" value="Genomic_DNA"/>
</dbReference>
<organism evidence="2 3">
    <name type="scientific">Streptomyces uncialis</name>
    <dbReference type="NCBI Taxonomy" id="1048205"/>
    <lineage>
        <taxon>Bacteria</taxon>
        <taxon>Bacillati</taxon>
        <taxon>Actinomycetota</taxon>
        <taxon>Actinomycetes</taxon>
        <taxon>Kitasatosporales</taxon>
        <taxon>Streptomycetaceae</taxon>
        <taxon>Streptomyces</taxon>
    </lineage>
</organism>
<gene>
    <name evidence="2" type="ORF">AB852_27985</name>
</gene>
<name>A0A1Q4V2J5_9ACTN</name>
<evidence type="ECO:0000256" key="1">
    <source>
        <dbReference type="SAM" id="SignalP"/>
    </source>
</evidence>
<keyword evidence="3" id="KW-1185">Reference proteome</keyword>
<evidence type="ECO:0000313" key="3">
    <source>
        <dbReference type="Proteomes" id="UP000186455"/>
    </source>
</evidence>
<sequence>MRKAVGALLATTALALTTGMTFGAGSAAAQSADTTAAVQAIHATTASTGNGVRVTYYAGTERLGYGEWHQNAQGLIQDDTLEVVDFGDTTYEFVAQLSDGRRASTVGQTDNVDRVTRNLPEGSTHTMRVCVVQNTGTNHCVNTPVTA</sequence>